<dbReference type="Proteomes" id="UP000233469">
    <property type="component" value="Unassembled WGS sequence"/>
</dbReference>
<name>A0A2N1M7I5_9GLOM</name>
<reference evidence="1 2" key="1">
    <citation type="submission" date="2016-04" db="EMBL/GenBank/DDBJ databases">
        <title>Genome analyses suggest a sexual origin of heterokaryosis in a supposedly ancient asexual fungus.</title>
        <authorList>
            <person name="Ropars J."/>
            <person name="Sedzielewska K."/>
            <person name="Noel J."/>
            <person name="Charron P."/>
            <person name="Farinelli L."/>
            <person name="Marton T."/>
            <person name="Kruger M."/>
            <person name="Pelin A."/>
            <person name="Brachmann A."/>
            <person name="Corradi N."/>
        </authorList>
    </citation>
    <scope>NUCLEOTIDE SEQUENCE [LARGE SCALE GENOMIC DNA]</scope>
    <source>
        <strain evidence="1 2">C2</strain>
    </source>
</reference>
<organism evidence="1 2">
    <name type="scientific">Rhizophagus irregularis</name>
    <dbReference type="NCBI Taxonomy" id="588596"/>
    <lineage>
        <taxon>Eukaryota</taxon>
        <taxon>Fungi</taxon>
        <taxon>Fungi incertae sedis</taxon>
        <taxon>Mucoromycota</taxon>
        <taxon>Glomeromycotina</taxon>
        <taxon>Glomeromycetes</taxon>
        <taxon>Glomerales</taxon>
        <taxon>Glomeraceae</taxon>
        <taxon>Rhizophagus</taxon>
    </lineage>
</organism>
<reference evidence="1 2" key="2">
    <citation type="submission" date="2017-10" db="EMBL/GenBank/DDBJ databases">
        <title>Extensive intraspecific genome diversity in a model arbuscular mycorrhizal fungus.</title>
        <authorList>
            <person name="Chen E.C.H."/>
            <person name="Morin E."/>
            <person name="Baudet D."/>
            <person name="Noel J."/>
            <person name="Ndikumana S."/>
            <person name="Charron P."/>
            <person name="St-Onge C."/>
            <person name="Giorgi J."/>
            <person name="Grigoriev I.V."/>
            <person name="Roux C."/>
            <person name="Martin F.M."/>
            <person name="Corradi N."/>
        </authorList>
    </citation>
    <scope>NUCLEOTIDE SEQUENCE [LARGE SCALE GENOMIC DNA]</scope>
    <source>
        <strain evidence="1 2">C2</strain>
    </source>
</reference>
<accession>A0A2N1M7I5</accession>
<evidence type="ECO:0000313" key="1">
    <source>
        <dbReference type="EMBL" id="PKK57578.1"/>
    </source>
</evidence>
<protein>
    <submittedName>
        <fullName evidence="1">Uncharacterized protein</fullName>
    </submittedName>
</protein>
<gene>
    <name evidence="1" type="ORF">RhiirC2_797775</name>
</gene>
<dbReference type="AlphaFoldDB" id="A0A2N1M7I5"/>
<proteinExistence type="predicted"/>
<sequence length="83" mass="9540">MSIENTFLELDFGLKILASRVLWDSEFWLLDSLGYWKKKIEQIERIKWISVELSSQSGQTGDTRIEQISIDPFSQSGDTTGLI</sequence>
<evidence type="ECO:0000313" key="2">
    <source>
        <dbReference type="Proteomes" id="UP000233469"/>
    </source>
</evidence>
<comment type="caution">
    <text evidence="1">The sequence shown here is derived from an EMBL/GenBank/DDBJ whole genome shotgun (WGS) entry which is preliminary data.</text>
</comment>
<dbReference type="EMBL" id="LLXL01004263">
    <property type="protein sequence ID" value="PKK57578.1"/>
    <property type="molecule type" value="Genomic_DNA"/>
</dbReference>